<dbReference type="HOGENOM" id="CLU_168298_2_0_11"/>
<accession>U5VSV3</accession>
<gene>
    <name evidence="1" type="ORF">AFR_08300</name>
</gene>
<organism evidence="1 2">
    <name type="scientific">Actinoplanes friuliensis DSM 7358</name>
    <dbReference type="NCBI Taxonomy" id="1246995"/>
    <lineage>
        <taxon>Bacteria</taxon>
        <taxon>Bacillati</taxon>
        <taxon>Actinomycetota</taxon>
        <taxon>Actinomycetes</taxon>
        <taxon>Micromonosporales</taxon>
        <taxon>Micromonosporaceae</taxon>
        <taxon>Actinoplanes</taxon>
    </lineage>
</organism>
<dbReference type="EMBL" id="CP006272">
    <property type="protein sequence ID" value="AGZ39949.1"/>
    <property type="molecule type" value="Genomic_DNA"/>
</dbReference>
<sequence length="101" mass="11277">MGIVIPTDEVRKHAREVDEVSRMLDEARGAVSFIRASSNAYGYPVGPLFTSAYLNPHRDEAIASYRRAVVGMRPLADLLRAMANDFDHSDECPAERLRGTR</sequence>
<keyword evidence="2" id="KW-1185">Reference proteome</keyword>
<protein>
    <submittedName>
        <fullName evidence="1">Uncharacterized protein</fullName>
    </submittedName>
</protein>
<dbReference type="STRING" id="1246995.AFR_08300"/>
<dbReference type="Proteomes" id="UP000017746">
    <property type="component" value="Chromosome"/>
</dbReference>
<dbReference type="AlphaFoldDB" id="U5VSV3"/>
<reference evidence="1 2" key="1">
    <citation type="journal article" date="2014" name="J. Biotechnol.">
        <title>Complete genome sequence of the actinobacterium Actinoplanes friuliensis HAG 010964, producer of the lipopeptide antibiotic friulimycin.</title>
        <authorList>
            <person name="Ruckert C."/>
            <person name="Szczepanowski R."/>
            <person name="Albersmeier A."/>
            <person name="Goesmann A."/>
            <person name="Fischer N."/>
            <person name="Steinkamper A."/>
            <person name="Puhler A."/>
            <person name="Biener R."/>
            <person name="Schwartz D."/>
            <person name="Kalinowski J."/>
        </authorList>
    </citation>
    <scope>NUCLEOTIDE SEQUENCE [LARGE SCALE GENOMIC DNA]</scope>
    <source>
        <strain evidence="1 2">DSM 7358</strain>
    </source>
</reference>
<name>U5VSV3_9ACTN</name>
<dbReference type="eggNOG" id="ENOG5033JFH">
    <property type="taxonomic scope" value="Bacteria"/>
</dbReference>
<evidence type="ECO:0000313" key="2">
    <source>
        <dbReference type="Proteomes" id="UP000017746"/>
    </source>
</evidence>
<proteinExistence type="predicted"/>
<dbReference type="KEGG" id="afs:AFR_08300"/>
<evidence type="ECO:0000313" key="1">
    <source>
        <dbReference type="EMBL" id="AGZ39949.1"/>
    </source>
</evidence>